<evidence type="ECO:0000313" key="1">
    <source>
        <dbReference type="EMBL" id="MFC2970208.1"/>
    </source>
</evidence>
<dbReference type="RefSeq" id="WP_377834974.1">
    <property type="nucleotide sequence ID" value="NZ_JBHRSK010000017.1"/>
</dbReference>
<name>A0ABV7ALB5_9RHOB</name>
<dbReference type="Proteomes" id="UP001595443">
    <property type="component" value="Unassembled WGS sequence"/>
</dbReference>
<accession>A0ABV7ALB5</accession>
<dbReference type="EMBL" id="JBHRSK010000017">
    <property type="protein sequence ID" value="MFC2970208.1"/>
    <property type="molecule type" value="Genomic_DNA"/>
</dbReference>
<gene>
    <name evidence="1" type="ORF">ACFOES_19080</name>
</gene>
<comment type="caution">
    <text evidence="1">The sequence shown here is derived from an EMBL/GenBank/DDBJ whole genome shotgun (WGS) entry which is preliminary data.</text>
</comment>
<organism evidence="1 2">
    <name type="scientific">Acidimangrovimonas pyrenivorans</name>
    <dbReference type="NCBI Taxonomy" id="2030798"/>
    <lineage>
        <taxon>Bacteria</taxon>
        <taxon>Pseudomonadati</taxon>
        <taxon>Pseudomonadota</taxon>
        <taxon>Alphaproteobacteria</taxon>
        <taxon>Rhodobacterales</taxon>
        <taxon>Paracoccaceae</taxon>
        <taxon>Acidimangrovimonas</taxon>
    </lineage>
</organism>
<reference evidence="2" key="1">
    <citation type="journal article" date="2019" name="Int. J. Syst. Evol. Microbiol.">
        <title>The Global Catalogue of Microorganisms (GCM) 10K type strain sequencing project: providing services to taxonomists for standard genome sequencing and annotation.</title>
        <authorList>
            <consortium name="The Broad Institute Genomics Platform"/>
            <consortium name="The Broad Institute Genome Sequencing Center for Infectious Disease"/>
            <person name="Wu L."/>
            <person name="Ma J."/>
        </authorList>
    </citation>
    <scope>NUCLEOTIDE SEQUENCE [LARGE SCALE GENOMIC DNA]</scope>
    <source>
        <strain evidence="2">KCTC 62192</strain>
    </source>
</reference>
<evidence type="ECO:0000313" key="2">
    <source>
        <dbReference type="Proteomes" id="UP001595443"/>
    </source>
</evidence>
<proteinExistence type="predicted"/>
<sequence length="98" mass="10702">METHRAGLVGKTQLSPGSADFRLQLEPGRCTGLEPGALGYSSRSRKAQNCSFLAVSWQSRHLARAPVAHPPHLHDFRHQQAAEGGGTVKMNKISFVRI</sequence>
<keyword evidence="2" id="KW-1185">Reference proteome</keyword>
<protein>
    <submittedName>
        <fullName evidence="1">Uncharacterized protein</fullName>
    </submittedName>
</protein>